<dbReference type="InterPro" id="IPR043504">
    <property type="entry name" value="Peptidase_S1_PA_chymotrypsin"/>
</dbReference>
<reference evidence="3" key="1">
    <citation type="submission" date="2018-10" db="EMBL/GenBank/DDBJ databases">
        <title>Clavibacter capsici natural isolates Putative virulence genes.</title>
        <authorList>
            <person name="Hwang I.S."/>
            <person name="Oh C.-S."/>
        </authorList>
    </citation>
    <scope>NUCLEOTIDE SEQUENCE</scope>
    <source>
        <strain evidence="3">1106</strain>
        <strain evidence="4">1207</strain>
    </source>
</reference>
<dbReference type="GO" id="GO:0006508">
    <property type="term" value="P:proteolysis"/>
    <property type="evidence" value="ECO:0007669"/>
    <property type="project" value="UniProtKB-KW"/>
</dbReference>
<dbReference type="AlphaFoldDB" id="A0A6B8F840"/>
<keyword evidence="1" id="KW-0732">Signal</keyword>
<dbReference type="SUPFAM" id="SSF50494">
    <property type="entry name" value="Trypsin-like serine proteases"/>
    <property type="match status" value="1"/>
</dbReference>
<gene>
    <name evidence="3" type="primary">chpG</name>
</gene>
<protein>
    <submittedName>
        <fullName evidence="3">Serine protease</fullName>
    </submittedName>
</protein>
<sequence>MPARLHAIRRKRSIGAALLALLGALALACTVGTPAYANGLSNPDRGNFPIIAGSEVGVPNGYCSVGAVLVPSSIFQRLTPYQRAVRYLVLAKHCAPLNSPIYFAQQDIGDVVWQSAASDIELVRVSPSRDNMALHCAGLSTPATCSPIQTFTPRANGQVFMTAPPSPIVGRRAIAGTGIPSATGTFCTSGHVTGVICDFQPTSLPVGTRRAYEHLAAGQSAVVGALRPGDSGGPVVSKDRRLLGIISGDVPNTHFIVYTPMAQVLHELSRYTLAPAN</sequence>
<evidence type="ECO:0000313" key="3">
    <source>
        <dbReference type="EMBL" id="QGL06816.1"/>
    </source>
</evidence>
<dbReference type="Gene3D" id="2.40.10.10">
    <property type="entry name" value="Trypsin-like serine proteases"/>
    <property type="match status" value="2"/>
</dbReference>
<organism evidence="3">
    <name type="scientific">Clavibacter capsici</name>
    <dbReference type="NCBI Taxonomy" id="1874630"/>
    <lineage>
        <taxon>Bacteria</taxon>
        <taxon>Bacillati</taxon>
        <taxon>Actinomycetota</taxon>
        <taxon>Actinomycetes</taxon>
        <taxon>Micrococcales</taxon>
        <taxon>Microbacteriaceae</taxon>
        <taxon>Clavibacter</taxon>
    </lineage>
</organism>
<feature type="chain" id="PRO_5038310157" evidence="1">
    <location>
        <begin position="29"/>
        <end position="277"/>
    </location>
</feature>
<proteinExistence type="predicted"/>
<dbReference type="EMBL" id="MK030140">
    <property type="protein sequence ID" value="QGL06817.1"/>
    <property type="molecule type" value="Genomic_DNA"/>
</dbReference>
<dbReference type="Pfam" id="PF00089">
    <property type="entry name" value="Trypsin"/>
    <property type="match status" value="1"/>
</dbReference>
<evidence type="ECO:0000256" key="1">
    <source>
        <dbReference type="SAM" id="SignalP"/>
    </source>
</evidence>
<keyword evidence="3" id="KW-0645">Protease</keyword>
<keyword evidence="3" id="KW-0378">Hydrolase</keyword>
<dbReference type="SMR" id="A0A6B8F840"/>
<feature type="domain" description="Peptidase S1" evidence="2">
    <location>
        <begin position="224"/>
        <end position="264"/>
    </location>
</feature>
<dbReference type="PROSITE" id="PS51257">
    <property type="entry name" value="PROKAR_LIPOPROTEIN"/>
    <property type="match status" value="1"/>
</dbReference>
<evidence type="ECO:0000313" key="4">
    <source>
        <dbReference type="EMBL" id="QGL06817.1"/>
    </source>
</evidence>
<dbReference type="EMBL" id="MK030139">
    <property type="protein sequence ID" value="QGL06816.1"/>
    <property type="molecule type" value="Genomic_DNA"/>
</dbReference>
<accession>A0A6B8F840</accession>
<name>A0A6B8F840_9MICO</name>
<evidence type="ECO:0000259" key="2">
    <source>
        <dbReference type="Pfam" id="PF00089"/>
    </source>
</evidence>
<dbReference type="InterPro" id="IPR009003">
    <property type="entry name" value="Peptidase_S1_PA"/>
</dbReference>
<dbReference type="GO" id="GO:0004252">
    <property type="term" value="F:serine-type endopeptidase activity"/>
    <property type="evidence" value="ECO:0007669"/>
    <property type="project" value="InterPro"/>
</dbReference>
<dbReference type="InterPro" id="IPR001254">
    <property type="entry name" value="Trypsin_dom"/>
</dbReference>
<feature type="signal peptide" evidence="1">
    <location>
        <begin position="1"/>
        <end position="28"/>
    </location>
</feature>